<dbReference type="AlphaFoldDB" id="A0A8H1QUG2"/>
<comment type="caution">
    <text evidence="2">The sequence shown here is derived from an EMBL/GenBank/DDBJ whole genome shotgun (WGS) entry which is preliminary data.</text>
</comment>
<feature type="region of interest" description="Disordered" evidence="1">
    <location>
        <begin position="49"/>
        <end position="85"/>
    </location>
</feature>
<gene>
    <name evidence="2" type="ORF">D8771_02910</name>
</gene>
<reference evidence="2 3" key="1">
    <citation type="submission" date="2018-10" db="EMBL/GenBank/DDBJ databases">
        <title>Isolation of pseudouridimycin from Streptomyces albus DSM 40763.</title>
        <authorList>
            <person name="Rosenqvist P."/>
            <person name="Metsae-Ketelae M."/>
            <person name="Virta P."/>
        </authorList>
    </citation>
    <scope>NUCLEOTIDE SEQUENCE [LARGE SCALE GENOMIC DNA]</scope>
    <source>
        <strain evidence="2 3">DSM 40763</strain>
    </source>
</reference>
<protein>
    <submittedName>
        <fullName evidence="2">Asp23/Gls24 family envelope stress response protein</fullName>
    </submittedName>
</protein>
<evidence type="ECO:0000256" key="1">
    <source>
        <dbReference type="SAM" id="MobiDB-lite"/>
    </source>
</evidence>
<name>A0A8H1QUG2_9ACTN</name>
<dbReference type="GeneID" id="75184532"/>
<proteinExistence type="predicted"/>
<dbReference type="Proteomes" id="UP000298111">
    <property type="component" value="Unassembled WGS sequence"/>
</dbReference>
<accession>A0A8H1QUG2</accession>
<organism evidence="2 3">
    <name type="scientific">Streptomyces albus</name>
    <dbReference type="NCBI Taxonomy" id="1888"/>
    <lineage>
        <taxon>Bacteria</taxon>
        <taxon>Bacillati</taxon>
        <taxon>Actinomycetota</taxon>
        <taxon>Actinomycetes</taxon>
        <taxon>Kitasatosporales</taxon>
        <taxon>Streptomycetaceae</taxon>
        <taxon>Streptomyces</taxon>
    </lineage>
</organism>
<evidence type="ECO:0000313" key="2">
    <source>
        <dbReference type="EMBL" id="TGG89935.1"/>
    </source>
</evidence>
<dbReference type="EMBL" id="RCIY01000002">
    <property type="protein sequence ID" value="TGG89935.1"/>
    <property type="molecule type" value="Genomic_DNA"/>
</dbReference>
<dbReference type="RefSeq" id="WP_030408684.1">
    <property type="nucleotide sequence ID" value="NZ_BNEJ01000017.1"/>
</dbReference>
<evidence type="ECO:0000313" key="3">
    <source>
        <dbReference type="Proteomes" id="UP000298111"/>
    </source>
</evidence>
<feature type="compositionally biased region" description="Low complexity" evidence="1">
    <location>
        <begin position="49"/>
        <end position="67"/>
    </location>
</feature>
<sequence length="155" mass="16392">MSDTKAPTPSRAPLPGSERVAAAERGQTRIADRVVAKVAAQAAREALRGYRAGTAAGTGTAQEGAGARSRRPAAGPPVPRPVGRTTVTVRERTARIRVSLELGYPSDIGAQCGAVRRRVVTRVRELVGMDVPEVALDIERLHSAHLRGDSARRVT</sequence>
<feature type="region of interest" description="Disordered" evidence="1">
    <location>
        <begin position="1"/>
        <end position="28"/>
    </location>
</feature>